<keyword evidence="3" id="KW-1185">Reference proteome</keyword>
<gene>
    <name evidence="2" type="ORF">GCM10017621_13430</name>
</gene>
<proteinExistence type="predicted"/>
<dbReference type="InterPro" id="IPR011008">
    <property type="entry name" value="Dimeric_a/b-barrel"/>
</dbReference>
<dbReference type="Pfam" id="PF07045">
    <property type="entry name" value="DUF1330"/>
    <property type="match status" value="1"/>
</dbReference>
<name>A0A9W6MMS5_9PROT</name>
<reference evidence="2" key="1">
    <citation type="journal article" date="2014" name="Int. J. Syst. Evol. Microbiol.">
        <title>Complete genome sequence of Corynebacterium casei LMG S-19264T (=DSM 44701T), isolated from a smear-ripened cheese.</title>
        <authorList>
            <consortium name="US DOE Joint Genome Institute (JGI-PGF)"/>
            <person name="Walter F."/>
            <person name="Albersmeier A."/>
            <person name="Kalinowski J."/>
            <person name="Ruckert C."/>
        </authorList>
    </citation>
    <scope>NUCLEOTIDE SEQUENCE</scope>
    <source>
        <strain evidence="2">VKM B-1513</strain>
    </source>
</reference>
<dbReference type="EMBL" id="BSFE01000003">
    <property type="protein sequence ID" value="GLK51835.1"/>
    <property type="molecule type" value="Genomic_DNA"/>
</dbReference>
<dbReference type="InterPro" id="IPR010753">
    <property type="entry name" value="DUF1330"/>
</dbReference>
<evidence type="ECO:0000259" key="1">
    <source>
        <dbReference type="Pfam" id="PF07045"/>
    </source>
</evidence>
<sequence>MTVYVIAQLEFTDEARYRTYQAAATRLFMEKGIRVLAADEAPVVLEGDWSGDKVVVMAFDDDGSARAFLEGPEYRAISEDRRAGARSTAIMIKGF</sequence>
<protein>
    <recommendedName>
        <fullName evidence="1">DUF1330 domain-containing protein</fullName>
    </recommendedName>
</protein>
<accession>A0A9W6MMS5</accession>
<dbReference type="SUPFAM" id="SSF54909">
    <property type="entry name" value="Dimeric alpha+beta barrel"/>
    <property type="match status" value="1"/>
</dbReference>
<comment type="caution">
    <text evidence="2">The sequence shown here is derived from an EMBL/GenBank/DDBJ whole genome shotgun (WGS) entry which is preliminary data.</text>
</comment>
<evidence type="ECO:0000313" key="3">
    <source>
        <dbReference type="Proteomes" id="UP001143486"/>
    </source>
</evidence>
<dbReference type="Gene3D" id="3.30.70.100">
    <property type="match status" value="1"/>
</dbReference>
<dbReference type="AlphaFoldDB" id="A0A9W6MMS5"/>
<feature type="domain" description="DUF1330" evidence="1">
    <location>
        <begin position="2"/>
        <end position="95"/>
    </location>
</feature>
<dbReference type="RefSeq" id="WP_271186200.1">
    <property type="nucleotide sequence ID" value="NZ_BSFE01000003.1"/>
</dbReference>
<evidence type="ECO:0000313" key="2">
    <source>
        <dbReference type="EMBL" id="GLK51835.1"/>
    </source>
</evidence>
<dbReference type="Proteomes" id="UP001143486">
    <property type="component" value="Unassembled WGS sequence"/>
</dbReference>
<dbReference type="PANTHER" id="PTHR41521:SF4">
    <property type="entry name" value="BLR0684 PROTEIN"/>
    <property type="match status" value="1"/>
</dbReference>
<reference evidence="2" key="2">
    <citation type="submission" date="2023-01" db="EMBL/GenBank/DDBJ databases">
        <authorList>
            <person name="Sun Q."/>
            <person name="Evtushenko L."/>
        </authorList>
    </citation>
    <scope>NUCLEOTIDE SEQUENCE</scope>
    <source>
        <strain evidence="2">VKM B-1513</strain>
    </source>
</reference>
<dbReference type="PANTHER" id="PTHR41521">
    <property type="match status" value="1"/>
</dbReference>
<organism evidence="2 3">
    <name type="scientific">Maricaulis virginensis</name>
    <dbReference type="NCBI Taxonomy" id="144022"/>
    <lineage>
        <taxon>Bacteria</taxon>
        <taxon>Pseudomonadati</taxon>
        <taxon>Pseudomonadota</taxon>
        <taxon>Alphaproteobacteria</taxon>
        <taxon>Maricaulales</taxon>
        <taxon>Maricaulaceae</taxon>
        <taxon>Maricaulis</taxon>
    </lineage>
</organism>